<reference evidence="1" key="1">
    <citation type="submission" date="2023-04" db="EMBL/GenBank/DDBJ databases">
        <title>Draft Genome sequencing of Naganishia species isolated from polar environments using Oxford Nanopore Technology.</title>
        <authorList>
            <person name="Leo P."/>
            <person name="Venkateswaran K."/>
        </authorList>
    </citation>
    <scope>NUCLEOTIDE SEQUENCE</scope>
    <source>
        <strain evidence="1">MNA-CCFEE 5425</strain>
    </source>
</reference>
<gene>
    <name evidence="1" type="ORF">QFC22_003408</name>
</gene>
<comment type="caution">
    <text evidence="1">The sequence shown here is derived from an EMBL/GenBank/DDBJ whole genome shotgun (WGS) entry which is preliminary data.</text>
</comment>
<name>A0ACC2X7E4_9TREE</name>
<organism evidence="1 2">
    <name type="scientific">Naganishia vaughanmartiniae</name>
    <dbReference type="NCBI Taxonomy" id="1424756"/>
    <lineage>
        <taxon>Eukaryota</taxon>
        <taxon>Fungi</taxon>
        <taxon>Dikarya</taxon>
        <taxon>Basidiomycota</taxon>
        <taxon>Agaricomycotina</taxon>
        <taxon>Tremellomycetes</taxon>
        <taxon>Filobasidiales</taxon>
        <taxon>Filobasidiaceae</taxon>
        <taxon>Naganishia</taxon>
    </lineage>
</organism>
<evidence type="ECO:0000313" key="2">
    <source>
        <dbReference type="Proteomes" id="UP001243375"/>
    </source>
</evidence>
<accession>A0ACC2X7E4</accession>
<keyword evidence="2" id="KW-1185">Reference proteome</keyword>
<dbReference type="EMBL" id="JASBWU010000008">
    <property type="protein sequence ID" value="KAJ9119698.1"/>
    <property type="molecule type" value="Genomic_DNA"/>
</dbReference>
<evidence type="ECO:0000313" key="1">
    <source>
        <dbReference type="EMBL" id="KAJ9119698.1"/>
    </source>
</evidence>
<proteinExistence type="predicted"/>
<dbReference type="Proteomes" id="UP001243375">
    <property type="component" value="Unassembled WGS sequence"/>
</dbReference>
<protein>
    <submittedName>
        <fullName evidence="1">Uncharacterized protein</fullName>
    </submittedName>
</protein>
<sequence>MEGVDAEALVKLTASDLAKHLQVTDDNPMDGLEGRAGLMSALGKALLAKPEFYKSGRPGDMLGTPLRILG</sequence>